<evidence type="ECO:0000256" key="1">
    <source>
        <dbReference type="SAM" id="Phobius"/>
    </source>
</evidence>
<feature type="transmembrane region" description="Helical" evidence="1">
    <location>
        <begin position="21"/>
        <end position="38"/>
    </location>
</feature>
<protein>
    <submittedName>
        <fullName evidence="2">Uncharacterized protein</fullName>
    </submittedName>
</protein>
<keyword evidence="1" id="KW-0812">Transmembrane</keyword>
<organism evidence="2 3">
    <name type="scientific">Candidatus Collierbacteria bacterium GW2011_GWC2_43_12</name>
    <dbReference type="NCBI Taxonomy" id="1618390"/>
    <lineage>
        <taxon>Bacteria</taxon>
        <taxon>Candidatus Collieribacteriota</taxon>
    </lineage>
</organism>
<evidence type="ECO:0000313" key="3">
    <source>
        <dbReference type="Proteomes" id="UP000033980"/>
    </source>
</evidence>
<keyword evidence="1" id="KW-1133">Transmembrane helix</keyword>
<evidence type="ECO:0000313" key="2">
    <source>
        <dbReference type="EMBL" id="KKS91618.1"/>
    </source>
</evidence>
<accession>A0A0G1FY01</accession>
<dbReference type="AlphaFoldDB" id="A0A0G1FY01"/>
<proteinExistence type="predicted"/>
<dbReference type="EMBL" id="LCFK01000065">
    <property type="protein sequence ID" value="KKS91618.1"/>
    <property type="molecule type" value="Genomic_DNA"/>
</dbReference>
<comment type="caution">
    <text evidence="2">The sequence shown here is derived from an EMBL/GenBank/DDBJ whole genome shotgun (WGS) entry which is preliminary data.</text>
</comment>
<dbReference type="Proteomes" id="UP000033980">
    <property type="component" value="Unassembled WGS sequence"/>
</dbReference>
<keyword evidence="1" id="KW-0472">Membrane</keyword>
<sequence length="50" mass="6011">MCVHRSIESGLIIMFDEERKLLFFVGGLWLNEILNQFMDPRLRGDDKIWK</sequence>
<gene>
    <name evidence="2" type="ORF">UV68_C0065G0002</name>
</gene>
<reference evidence="2 3" key="1">
    <citation type="journal article" date="2015" name="Nature">
        <title>rRNA introns, odd ribosomes, and small enigmatic genomes across a large radiation of phyla.</title>
        <authorList>
            <person name="Brown C.T."/>
            <person name="Hug L.A."/>
            <person name="Thomas B.C."/>
            <person name="Sharon I."/>
            <person name="Castelle C.J."/>
            <person name="Singh A."/>
            <person name="Wilkins M.J."/>
            <person name="Williams K.H."/>
            <person name="Banfield J.F."/>
        </authorList>
    </citation>
    <scope>NUCLEOTIDE SEQUENCE [LARGE SCALE GENOMIC DNA]</scope>
</reference>
<name>A0A0G1FY01_9BACT</name>